<dbReference type="EMBL" id="BDGG01000011">
    <property type="protein sequence ID" value="GAV04855.1"/>
    <property type="molecule type" value="Genomic_DNA"/>
</dbReference>
<keyword evidence="3" id="KW-1185">Reference proteome</keyword>
<gene>
    <name evidence="2" type="primary">RvY_15068-1</name>
    <name evidence="2" type="synonym">RvY_15068.1</name>
    <name evidence="2" type="ORF">RvY_15068</name>
</gene>
<sequence length="148" mass="16733">MADIRDAVSTVNPLVSESSEPPATVENTLNVGDTAVSTESKVTPESLSVVDAPSDRNTLFSHAPAGFYADIRSVPTFKNQEKPLKSSAAYNRRDFTDRLDSNDFISKIACELERRLRLLDERMENYVIHPEFQRPWSYDGRTWHNITV</sequence>
<evidence type="ECO:0000313" key="3">
    <source>
        <dbReference type="Proteomes" id="UP000186922"/>
    </source>
</evidence>
<dbReference type="AlphaFoldDB" id="A0A1D1VTK3"/>
<evidence type="ECO:0000313" key="2">
    <source>
        <dbReference type="EMBL" id="GAV04855.1"/>
    </source>
</evidence>
<accession>A0A1D1VTK3</accession>
<dbReference type="Proteomes" id="UP000186922">
    <property type="component" value="Unassembled WGS sequence"/>
</dbReference>
<protein>
    <submittedName>
        <fullName evidence="2">Uncharacterized protein</fullName>
    </submittedName>
</protein>
<evidence type="ECO:0000256" key="1">
    <source>
        <dbReference type="SAM" id="MobiDB-lite"/>
    </source>
</evidence>
<name>A0A1D1VTK3_RAMVA</name>
<feature type="region of interest" description="Disordered" evidence="1">
    <location>
        <begin position="1"/>
        <end position="27"/>
    </location>
</feature>
<feature type="compositionally biased region" description="Polar residues" evidence="1">
    <location>
        <begin position="9"/>
        <end position="27"/>
    </location>
</feature>
<reference evidence="2 3" key="1">
    <citation type="journal article" date="2016" name="Nat. Commun.">
        <title>Extremotolerant tardigrade genome and improved radiotolerance of human cultured cells by tardigrade-unique protein.</title>
        <authorList>
            <person name="Hashimoto T."/>
            <person name="Horikawa D.D."/>
            <person name="Saito Y."/>
            <person name="Kuwahara H."/>
            <person name="Kozuka-Hata H."/>
            <person name="Shin-I T."/>
            <person name="Minakuchi Y."/>
            <person name="Ohishi K."/>
            <person name="Motoyama A."/>
            <person name="Aizu T."/>
            <person name="Enomoto A."/>
            <person name="Kondo K."/>
            <person name="Tanaka S."/>
            <person name="Hara Y."/>
            <person name="Koshikawa S."/>
            <person name="Sagara H."/>
            <person name="Miura T."/>
            <person name="Yokobori S."/>
            <person name="Miyagawa K."/>
            <person name="Suzuki Y."/>
            <person name="Kubo T."/>
            <person name="Oyama M."/>
            <person name="Kohara Y."/>
            <person name="Fujiyama A."/>
            <person name="Arakawa K."/>
            <person name="Katayama T."/>
            <person name="Toyoda A."/>
            <person name="Kunieda T."/>
        </authorList>
    </citation>
    <scope>NUCLEOTIDE SEQUENCE [LARGE SCALE GENOMIC DNA]</scope>
    <source>
        <strain evidence="2 3">YOKOZUNA-1</strain>
    </source>
</reference>
<proteinExistence type="predicted"/>
<comment type="caution">
    <text evidence="2">The sequence shown here is derived from an EMBL/GenBank/DDBJ whole genome shotgun (WGS) entry which is preliminary data.</text>
</comment>
<organism evidence="2 3">
    <name type="scientific">Ramazzottius varieornatus</name>
    <name type="common">Water bear</name>
    <name type="synonym">Tardigrade</name>
    <dbReference type="NCBI Taxonomy" id="947166"/>
    <lineage>
        <taxon>Eukaryota</taxon>
        <taxon>Metazoa</taxon>
        <taxon>Ecdysozoa</taxon>
        <taxon>Tardigrada</taxon>
        <taxon>Eutardigrada</taxon>
        <taxon>Parachela</taxon>
        <taxon>Hypsibioidea</taxon>
        <taxon>Ramazzottiidae</taxon>
        <taxon>Ramazzottius</taxon>
    </lineage>
</organism>